<reference evidence="1 2" key="1">
    <citation type="submission" date="2021-06" db="EMBL/GenBank/DDBJ databases">
        <title>Caerostris extrusa draft genome.</title>
        <authorList>
            <person name="Kono N."/>
            <person name="Arakawa K."/>
        </authorList>
    </citation>
    <scope>NUCLEOTIDE SEQUENCE [LARGE SCALE GENOMIC DNA]</scope>
</reference>
<evidence type="ECO:0000313" key="1">
    <source>
        <dbReference type="EMBL" id="GIY70744.1"/>
    </source>
</evidence>
<organism evidence="1 2">
    <name type="scientific">Caerostris extrusa</name>
    <name type="common">Bark spider</name>
    <name type="synonym">Caerostris bankana</name>
    <dbReference type="NCBI Taxonomy" id="172846"/>
    <lineage>
        <taxon>Eukaryota</taxon>
        <taxon>Metazoa</taxon>
        <taxon>Ecdysozoa</taxon>
        <taxon>Arthropoda</taxon>
        <taxon>Chelicerata</taxon>
        <taxon>Arachnida</taxon>
        <taxon>Araneae</taxon>
        <taxon>Araneomorphae</taxon>
        <taxon>Entelegynae</taxon>
        <taxon>Araneoidea</taxon>
        <taxon>Araneidae</taxon>
        <taxon>Caerostris</taxon>
    </lineage>
</organism>
<proteinExistence type="predicted"/>
<dbReference type="Proteomes" id="UP001054945">
    <property type="component" value="Unassembled WGS sequence"/>
</dbReference>
<dbReference type="EMBL" id="BPLR01014712">
    <property type="protein sequence ID" value="GIY70744.1"/>
    <property type="molecule type" value="Genomic_DNA"/>
</dbReference>
<dbReference type="AlphaFoldDB" id="A0AAV4VMB7"/>
<gene>
    <name evidence="1" type="ORF">CEXT_432841</name>
</gene>
<comment type="caution">
    <text evidence="1">The sequence shown here is derived from an EMBL/GenBank/DDBJ whole genome shotgun (WGS) entry which is preliminary data.</text>
</comment>
<name>A0AAV4VMB7_CAEEX</name>
<keyword evidence="2" id="KW-1185">Reference proteome</keyword>
<evidence type="ECO:0000313" key="2">
    <source>
        <dbReference type="Proteomes" id="UP001054945"/>
    </source>
</evidence>
<sequence length="93" mass="10850">MEEDIPVTGILKTIQWKSSNYLKPSITSKRRNLCPKNLEMQKLWENSTSRAAGIKVPDTMNRNLHKQKKKLLFFLVRYSCETFSALQIQKHGI</sequence>
<protein>
    <submittedName>
        <fullName evidence="1">Uncharacterized protein</fullName>
    </submittedName>
</protein>
<accession>A0AAV4VMB7</accession>